<gene>
    <name evidence="1" type="ORF">R5R35_007385</name>
</gene>
<reference evidence="1 2" key="1">
    <citation type="submission" date="2024-03" db="EMBL/GenBank/DDBJ databases">
        <title>The genome assembly and annotation of the cricket Gryllus longicercus Weissman &amp; Gray.</title>
        <authorList>
            <person name="Szrajer S."/>
            <person name="Gray D."/>
            <person name="Ylla G."/>
        </authorList>
    </citation>
    <scope>NUCLEOTIDE SEQUENCE [LARGE SCALE GENOMIC DNA]</scope>
    <source>
        <strain evidence="1">DAG 2021-001</strain>
        <tissue evidence="1">Whole body minus gut</tissue>
    </source>
</reference>
<keyword evidence="2" id="KW-1185">Reference proteome</keyword>
<organism evidence="1 2">
    <name type="scientific">Gryllus longicercus</name>
    <dbReference type="NCBI Taxonomy" id="2509291"/>
    <lineage>
        <taxon>Eukaryota</taxon>
        <taxon>Metazoa</taxon>
        <taxon>Ecdysozoa</taxon>
        <taxon>Arthropoda</taxon>
        <taxon>Hexapoda</taxon>
        <taxon>Insecta</taxon>
        <taxon>Pterygota</taxon>
        <taxon>Neoptera</taxon>
        <taxon>Polyneoptera</taxon>
        <taxon>Orthoptera</taxon>
        <taxon>Ensifera</taxon>
        <taxon>Gryllidea</taxon>
        <taxon>Grylloidea</taxon>
        <taxon>Gryllidae</taxon>
        <taxon>Gryllinae</taxon>
        <taxon>Gryllus</taxon>
    </lineage>
</organism>
<accession>A0AAN9VAN9</accession>
<comment type="caution">
    <text evidence="1">The sequence shown here is derived from an EMBL/GenBank/DDBJ whole genome shotgun (WGS) entry which is preliminary data.</text>
</comment>
<name>A0AAN9VAN9_9ORTH</name>
<proteinExistence type="predicted"/>
<sequence>MLMKYRKKERKKWKDTFCNLVQGCPRPQEPHIKPLIWLWAIFTVLRHSTSDFLILLISAVYPAAQKGGGEMKVFPFVVHGRPFHAQLRDTRWDDFEFTRKKFLNIN</sequence>
<dbReference type="Proteomes" id="UP001378592">
    <property type="component" value="Unassembled WGS sequence"/>
</dbReference>
<evidence type="ECO:0000313" key="2">
    <source>
        <dbReference type="Proteomes" id="UP001378592"/>
    </source>
</evidence>
<dbReference type="AlphaFoldDB" id="A0AAN9VAN9"/>
<dbReference type="EMBL" id="JAZDUA010000522">
    <property type="protein sequence ID" value="KAK7791579.1"/>
    <property type="molecule type" value="Genomic_DNA"/>
</dbReference>
<evidence type="ECO:0000313" key="1">
    <source>
        <dbReference type="EMBL" id="KAK7791579.1"/>
    </source>
</evidence>
<protein>
    <submittedName>
        <fullName evidence="1">Uncharacterized protein</fullName>
    </submittedName>
</protein>